<proteinExistence type="predicted"/>
<gene>
    <name evidence="3" type="primary">het-6_32</name>
    <name evidence="3" type="ORF">LSUE1_G006733</name>
</gene>
<dbReference type="InterPro" id="IPR010730">
    <property type="entry name" value="HET"/>
</dbReference>
<feature type="domain" description="Heterokaryon incompatibility" evidence="2">
    <location>
        <begin position="61"/>
        <end position="210"/>
    </location>
</feature>
<feature type="compositionally biased region" description="Basic and acidic residues" evidence="1">
    <location>
        <begin position="1"/>
        <end position="16"/>
    </location>
</feature>
<accession>A0A8T9C5W9</accession>
<dbReference type="AlphaFoldDB" id="A0A8T9C5W9"/>
<dbReference type="Proteomes" id="UP000469558">
    <property type="component" value="Unassembled WGS sequence"/>
</dbReference>
<dbReference type="OrthoDB" id="3557394at2759"/>
<evidence type="ECO:0000256" key="1">
    <source>
        <dbReference type="SAM" id="MobiDB-lite"/>
    </source>
</evidence>
<keyword evidence="4" id="KW-1185">Reference proteome</keyword>
<dbReference type="EMBL" id="QGMK01000610">
    <property type="protein sequence ID" value="TVY80786.1"/>
    <property type="molecule type" value="Genomic_DNA"/>
</dbReference>
<evidence type="ECO:0000259" key="2">
    <source>
        <dbReference type="Pfam" id="PF06985"/>
    </source>
</evidence>
<sequence>MEELTHTLRNTVDDKSNGTSYEYQPLSDPEGIRLLSIQPGKGSSEITCRLLTVSLAESPDYEALSYTWGNNYKSKHIRYEENLLPVTSNLHSALQRLRHVDKPRLLWADAICINQDDIPERNQQVQLMQRIYQQAREVLIWLGEEHESDAETFRFMNQFGELNIRFHAELHTPQSNQELLHLVSFSSLPRKGIADLLQRPWFSRMWVIQEIAMASKATIFCGSFSTTWGAASKMIQLMRDRGDFVYLGPPSALSISRIGFMTMMKEQIKTEGKMELSLPDVLRSTPSFSSTDPRDRIFAMLGLIRGPDTLDMLPDYSRSNEDVFKDIAIRSFSLEGGGFEMLSLAGGVSNAALNVPSWAPGWIPDPRSIIGLDGQYNTALDSAPAFSFSNDLNWVNAVLGTMGEDRNALILGYQFEIDFFKECEAIASISNPYPTGEDFAEAYTRLLIGDLKIFEGLASSPQQSLKDGYEYWRYTQDHLEDILAQRLNKQDKKMLSSQSEAGKLYHKAIDVAIFGKKFCRTEKRYLGWVGAEAQPGDIVCIFLGASVPYVLRSENNGFYKLVGECYVHGIMYGETLIAGLPSSQEFHIT</sequence>
<dbReference type="InterPro" id="IPR052895">
    <property type="entry name" value="HetReg/Transcr_Mod"/>
</dbReference>
<comment type="caution">
    <text evidence="3">The sequence shown here is derived from an EMBL/GenBank/DDBJ whole genome shotgun (WGS) entry which is preliminary data.</text>
</comment>
<dbReference type="PANTHER" id="PTHR24148">
    <property type="entry name" value="ANKYRIN REPEAT DOMAIN-CONTAINING PROTEIN 39 HOMOLOG-RELATED"/>
    <property type="match status" value="1"/>
</dbReference>
<evidence type="ECO:0000313" key="3">
    <source>
        <dbReference type="EMBL" id="TVY80786.1"/>
    </source>
</evidence>
<protein>
    <submittedName>
        <fullName evidence="3">Heterokaryon incompatibility protein 6 OR allele</fullName>
    </submittedName>
</protein>
<name>A0A8T9C5W9_9HELO</name>
<organism evidence="3 4">
    <name type="scientific">Lachnellula suecica</name>
    <dbReference type="NCBI Taxonomy" id="602035"/>
    <lineage>
        <taxon>Eukaryota</taxon>
        <taxon>Fungi</taxon>
        <taxon>Dikarya</taxon>
        <taxon>Ascomycota</taxon>
        <taxon>Pezizomycotina</taxon>
        <taxon>Leotiomycetes</taxon>
        <taxon>Helotiales</taxon>
        <taxon>Lachnaceae</taxon>
        <taxon>Lachnellula</taxon>
    </lineage>
</organism>
<feature type="region of interest" description="Disordered" evidence="1">
    <location>
        <begin position="1"/>
        <end position="22"/>
    </location>
</feature>
<dbReference type="Pfam" id="PF26639">
    <property type="entry name" value="Het-6_barrel"/>
    <property type="match status" value="1"/>
</dbReference>
<dbReference type="Pfam" id="PF06985">
    <property type="entry name" value="HET"/>
    <property type="match status" value="1"/>
</dbReference>
<evidence type="ECO:0000313" key="4">
    <source>
        <dbReference type="Proteomes" id="UP000469558"/>
    </source>
</evidence>
<dbReference type="PANTHER" id="PTHR24148:SF64">
    <property type="entry name" value="HETEROKARYON INCOMPATIBILITY DOMAIN-CONTAINING PROTEIN"/>
    <property type="match status" value="1"/>
</dbReference>
<reference evidence="3 4" key="1">
    <citation type="submission" date="2018-05" db="EMBL/GenBank/DDBJ databases">
        <title>Genome sequencing and assembly of the regulated plant pathogen Lachnellula willkommii and related sister species for the development of diagnostic species identification markers.</title>
        <authorList>
            <person name="Giroux E."/>
            <person name="Bilodeau G."/>
        </authorList>
    </citation>
    <scope>NUCLEOTIDE SEQUENCE [LARGE SCALE GENOMIC DNA]</scope>
    <source>
        <strain evidence="3 4">CBS 268.59</strain>
    </source>
</reference>